<dbReference type="Pfam" id="PF00335">
    <property type="entry name" value="Tetraspanin"/>
    <property type="match status" value="1"/>
</dbReference>
<evidence type="ECO:0000256" key="1">
    <source>
        <dbReference type="ARBA" id="ARBA00004141"/>
    </source>
</evidence>
<dbReference type="EMBL" id="GG662820">
    <property type="protein sequence ID" value="EAR89551.2"/>
    <property type="molecule type" value="Genomic_DNA"/>
</dbReference>
<dbReference type="GO" id="GO:0016020">
    <property type="term" value="C:membrane"/>
    <property type="evidence" value="ECO:0007669"/>
    <property type="project" value="UniProtKB-SubCell"/>
</dbReference>
<feature type="transmembrane region" description="Helical" evidence="5">
    <location>
        <begin position="54"/>
        <end position="76"/>
    </location>
</feature>
<feature type="transmembrane region" description="Helical" evidence="5">
    <location>
        <begin position="247"/>
        <end position="271"/>
    </location>
</feature>
<keyword evidence="2 5" id="KW-0812">Transmembrane</keyword>
<feature type="transmembrane region" description="Helical" evidence="5">
    <location>
        <begin position="82"/>
        <end position="106"/>
    </location>
</feature>
<evidence type="ECO:0000313" key="7">
    <source>
        <dbReference type="Proteomes" id="UP000009168"/>
    </source>
</evidence>
<dbReference type="HOGENOM" id="CLU_708821_0_0_1"/>
<organism evidence="6 7">
    <name type="scientific">Tetrahymena thermophila (strain SB210)</name>
    <dbReference type="NCBI Taxonomy" id="312017"/>
    <lineage>
        <taxon>Eukaryota</taxon>
        <taxon>Sar</taxon>
        <taxon>Alveolata</taxon>
        <taxon>Ciliophora</taxon>
        <taxon>Intramacronucleata</taxon>
        <taxon>Oligohymenophorea</taxon>
        <taxon>Hymenostomatida</taxon>
        <taxon>Tetrahymenina</taxon>
        <taxon>Tetrahymenidae</taxon>
        <taxon>Tetrahymena</taxon>
    </lineage>
</organism>
<keyword evidence="7" id="KW-1185">Reference proteome</keyword>
<keyword evidence="3 5" id="KW-1133">Transmembrane helix</keyword>
<dbReference type="Proteomes" id="UP000009168">
    <property type="component" value="Unassembled WGS sequence"/>
</dbReference>
<feature type="transmembrane region" description="Helical" evidence="5">
    <location>
        <begin position="12"/>
        <end position="33"/>
    </location>
</feature>
<sequence length="364" mass="40302">MSVCLNFLKGYLVLGCIFNIGLGIGAFVAAAYLNNLNQSFLVNGGVSAGKKYGVIGLFALGGVCCLIGLLGIIAFWKRIKCFQFLFILFNTLFLVIFAAVLAGLIYSQPFLNKLKNQSCDQITELKEADDLFTRQMKPYFCKLQTSSVCPCYVTDKSKWSSVDTSQIVFQPSSSSKDVKAVTECSYVSNQIQNSQTEIDLLKAVEEQFNCTGICSSDVIYYFSDINRGPPSSTSGCYKPLKDLLLKIIGGVFIFVVISTVFSFLNVLFGFVNCCCAKYDTPQNQNQDQNAQNQQDISSIQMSVRKPLNPQPQAQQSGYNLQNIAAHIPINQQNINAVQKNVGSAFNQLNHYLPQISHNKQNKLF</sequence>
<proteinExistence type="predicted"/>
<evidence type="ECO:0000256" key="5">
    <source>
        <dbReference type="SAM" id="Phobius"/>
    </source>
</evidence>
<name>Q22W66_TETTS</name>
<dbReference type="GeneID" id="7833999"/>
<comment type="subcellular location">
    <subcellularLocation>
        <location evidence="1">Membrane</location>
        <topology evidence="1">Multi-pass membrane protein</topology>
    </subcellularLocation>
</comment>
<dbReference type="TCDB" id="8.A.40.3.1">
    <property type="family name" value="the tetraspanin (tetraspanin) family"/>
</dbReference>
<dbReference type="RefSeq" id="XP_001009796.2">
    <property type="nucleotide sequence ID" value="XM_001009796.2"/>
</dbReference>
<keyword evidence="4 5" id="KW-0472">Membrane</keyword>
<protein>
    <submittedName>
        <fullName evidence="6">Tetraspanin family protein</fullName>
    </submittedName>
</protein>
<dbReference type="InParanoid" id="Q22W66"/>
<reference evidence="7" key="1">
    <citation type="journal article" date="2006" name="PLoS Biol.">
        <title>Macronuclear genome sequence of the ciliate Tetrahymena thermophila, a model eukaryote.</title>
        <authorList>
            <person name="Eisen J.A."/>
            <person name="Coyne R.S."/>
            <person name="Wu M."/>
            <person name="Wu D."/>
            <person name="Thiagarajan M."/>
            <person name="Wortman J.R."/>
            <person name="Badger J.H."/>
            <person name="Ren Q."/>
            <person name="Amedeo P."/>
            <person name="Jones K.M."/>
            <person name="Tallon L.J."/>
            <person name="Delcher A.L."/>
            <person name="Salzberg S.L."/>
            <person name="Silva J.C."/>
            <person name="Haas B.J."/>
            <person name="Majoros W.H."/>
            <person name="Farzad M."/>
            <person name="Carlton J.M."/>
            <person name="Smith R.K. Jr."/>
            <person name="Garg J."/>
            <person name="Pearlman R.E."/>
            <person name="Karrer K.M."/>
            <person name="Sun L."/>
            <person name="Manning G."/>
            <person name="Elde N.C."/>
            <person name="Turkewitz A.P."/>
            <person name="Asai D.J."/>
            <person name="Wilkes D.E."/>
            <person name="Wang Y."/>
            <person name="Cai H."/>
            <person name="Collins K."/>
            <person name="Stewart B.A."/>
            <person name="Lee S.R."/>
            <person name="Wilamowska K."/>
            <person name="Weinberg Z."/>
            <person name="Ruzzo W.L."/>
            <person name="Wloga D."/>
            <person name="Gaertig J."/>
            <person name="Frankel J."/>
            <person name="Tsao C.-C."/>
            <person name="Gorovsky M.A."/>
            <person name="Keeling P.J."/>
            <person name="Waller R.F."/>
            <person name="Patron N.J."/>
            <person name="Cherry J.M."/>
            <person name="Stover N.A."/>
            <person name="Krieger C.J."/>
            <person name="del Toro C."/>
            <person name="Ryder H.F."/>
            <person name="Williamson S.C."/>
            <person name="Barbeau R.A."/>
            <person name="Hamilton E.P."/>
            <person name="Orias E."/>
        </authorList>
    </citation>
    <scope>NUCLEOTIDE SEQUENCE [LARGE SCALE GENOMIC DNA]</scope>
    <source>
        <strain evidence="7">SB210</strain>
    </source>
</reference>
<accession>Q22W66</accession>
<evidence type="ECO:0000256" key="2">
    <source>
        <dbReference type="ARBA" id="ARBA00022692"/>
    </source>
</evidence>
<evidence type="ECO:0000256" key="4">
    <source>
        <dbReference type="ARBA" id="ARBA00023136"/>
    </source>
</evidence>
<evidence type="ECO:0000256" key="3">
    <source>
        <dbReference type="ARBA" id="ARBA00022989"/>
    </source>
</evidence>
<evidence type="ECO:0000313" key="6">
    <source>
        <dbReference type="EMBL" id="EAR89551.2"/>
    </source>
</evidence>
<gene>
    <name evidence="6" type="ORF">TTHERM_00160660</name>
</gene>
<dbReference type="OrthoDB" id="287304at2759"/>
<dbReference type="InterPro" id="IPR018499">
    <property type="entry name" value="Tetraspanin/Peripherin"/>
</dbReference>
<dbReference type="KEGG" id="tet:TTHERM_00160660"/>
<dbReference type="AlphaFoldDB" id="Q22W66"/>